<evidence type="ECO:0000313" key="3">
    <source>
        <dbReference type="EMBL" id="MFC3959167.1"/>
    </source>
</evidence>
<gene>
    <name evidence="3" type="ORF">ACFOUR_12405</name>
</gene>
<keyword evidence="4" id="KW-1185">Reference proteome</keyword>
<comment type="caution">
    <text evidence="3">The sequence shown here is derived from an EMBL/GenBank/DDBJ whole genome shotgun (WGS) entry which is preliminary data.</text>
</comment>
<feature type="domain" description="DUF8173" evidence="2">
    <location>
        <begin position="202"/>
        <end position="356"/>
    </location>
</feature>
<feature type="transmembrane region" description="Helical" evidence="1">
    <location>
        <begin position="278"/>
        <end position="304"/>
    </location>
</feature>
<keyword evidence="1" id="KW-0812">Transmembrane</keyword>
<dbReference type="Pfam" id="PF26514">
    <property type="entry name" value="DUF8173"/>
    <property type="match status" value="1"/>
</dbReference>
<feature type="transmembrane region" description="Helical" evidence="1">
    <location>
        <begin position="21"/>
        <end position="43"/>
    </location>
</feature>
<evidence type="ECO:0000259" key="2">
    <source>
        <dbReference type="Pfam" id="PF26514"/>
    </source>
</evidence>
<sequence>MGAKSDGIGRRGSRQRTNRRRLLRMGTILLVGLLIAGTVALPVSAQTDEAGGSVVVEEGETVENVNAFAGHVVVRGTVTGDVSAMAGNVRIAEGGSVEGDLQAFAGNVEIAGTVGGDVSAAGGNLLIADSGSIGEDLEAGAGTATIDGEIGGNADIGADTITLGANASIGGDLSYSGDLQGNQDAVAGSISEDASVGPDVGPTLGPLASWLFALYALVLNLLLGAILLALFPRFSRHVADRVSTAPLRSGLVGLAVLIVVPILLVAIAITVVGIPITILGLFVFALVCWIAVVYGWFAIAAWALSALGVESAWLALVVGLVGGALLSQLPIVGGLVTFLVLLLGLGALSMGLYRHRRGRRESGPRQTTLAGPE</sequence>
<name>A0ABD5NQ22_9EURY</name>
<reference evidence="3 4" key="1">
    <citation type="journal article" date="2019" name="Int. J. Syst. Evol. Microbiol.">
        <title>The Global Catalogue of Microorganisms (GCM) 10K type strain sequencing project: providing services to taxonomists for standard genome sequencing and annotation.</title>
        <authorList>
            <consortium name="The Broad Institute Genomics Platform"/>
            <consortium name="The Broad Institute Genome Sequencing Center for Infectious Disease"/>
            <person name="Wu L."/>
            <person name="Ma J."/>
        </authorList>
    </citation>
    <scope>NUCLEOTIDE SEQUENCE [LARGE SCALE GENOMIC DNA]</scope>
    <source>
        <strain evidence="3 4">IBRC-M 10256</strain>
    </source>
</reference>
<proteinExistence type="predicted"/>
<dbReference type="InterPro" id="IPR058486">
    <property type="entry name" value="DUF8173"/>
</dbReference>
<dbReference type="InterPro" id="IPR006311">
    <property type="entry name" value="TAT_signal"/>
</dbReference>
<dbReference type="Proteomes" id="UP001595846">
    <property type="component" value="Unassembled WGS sequence"/>
</dbReference>
<accession>A0ABD5NQ22</accession>
<keyword evidence="1" id="KW-1133">Transmembrane helix</keyword>
<organism evidence="3 4">
    <name type="scientific">Halovivax cerinus</name>
    <dbReference type="NCBI Taxonomy" id="1487865"/>
    <lineage>
        <taxon>Archaea</taxon>
        <taxon>Methanobacteriati</taxon>
        <taxon>Methanobacteriota</taxon>
        <taxon>Stenosarchaea group</taxon>
        <taxon>Halobacteria</taxon>
        <taxon>Halobacteriales</taxon>
        <taxon>Natrialbaceae</taxon>
        <taxon>Halovivax</taxon>
    </lineage>
</organism>
<dbReference type="AlphaFoldDB" id="A0ABD5NQ22"/>
<dbReference type="EMBL" id="JBHSAQ010000010">
    <property type="protein sequence ID" value="MFC3959167.1"/>
    <property type="molecule type" value="Genomic_DNA"/>
</dbReference>
<dbReference type="PROSITE" id="PS51318">
    <property type="entry name" value="TAT"/>
    <property type="match status" value="1"/>
</dbReference>
<dbReference type="Pfam" id="PF04519">
    <property type="entry name" value="Bactofilin"/>
    <property type="match status" value="1"/>
</dbReference>
<feature type="transmembrane region" description="Helical" evidence="1">
    <location>
        <begin position="207"/>
        <end position="231"/>
    </location>
</feature>
<feature type="transmembrane region" description="Helical" evidence="1">
    <location>
        <begin position="311"/>
        <end position="329"/>
    </location>
</feature>
<dbReference type="GeneID" id="73902565"/>
<dbReference type="RefSeq" id="WP_256533437.1">
    <property type="nucleotide sequence ID" value="NZ_CP101824.1"/>
</dbReference>
<dbReference type="InterPro" id="IPR007607">
    <property type="entry name" value="BacA/B"/>
</dbReference>
<feature type="transmembrane region" description="Helical" evidence="1">
    <location>
        <begin position="335"/>
        <end position="353"/>
    </location>
</feature>
<evidence type="ECO:0000256" key="1">
    <source>
        <dbReference type="SAM" id="Phobius"/>
    </source>
</evidence>
<keyword evidence="1" id="KW-0472">Membrane</keyword>
<protein>
    <submittedName>
        <fullName evidence="3">Polymer-forming cytoskeletal protein</fullName>
    </submittedName>
</protein>
<evidence type="ECO:0000313" key="4">
    <source>
        <dbReference type="Proteomes" id="UP001595846"/>
    </source>
</evidence>
<feature type="transmembrane region" description="Helical" evidence="1">
    <location>
        <begin position="251"/>
        <end position="272"/>
    </location>
</feature>